<dbReference type="Proteomes" id="UP000230405">
    <property type="component" value="Unassembled WGS sequence"/>
</dbReference>
<keyword evidence="1" id="KW-0812">Transmembrane</keyword>
<accession>A0A2M7VEA0</accession>
<feature type="transmembrane region" description="Helical" evidence="1">
    <location>
        <begin position="262"/>
        <end position="282"/>
    </location>
</feature>
<name>A0A2M7VEA0_9BACT</name>
<protein>
    <recommendedName>
        <fullName evidence="5">Bacterial Ig-like domain-containing protein</fullName>
    </recommendedName>
</protein>
<dbReference type="AlphaFoldDB" id="A0A2M7VEA0"/>
<sequence length="330" mass="37507">MYQQKNLTRALFFCLFLLLIFLPGIVQAEQSACQNPSDCQVPAPTVLNIGVKTSFYADKTVIAGVSWNNTVVDVYIDGKYNGRATLRVHSSGVGNFYYRPFLPLNPGKHTIFTVARNLSEKERSVESDHLDLLVIKKAPVVQNKEQKDQQEVVVPKEEVATKEEDSVKNEQIITDQEDAEERVVVKDEENKVNMNVIGEESGNVKVGESGNIAGGVKEEKTQTISDLQKTVDKDRVIDEFFREDEAVLKSRLVERERENQNIGLVMLLILAIVVATWSFVNYRQRQKEQIMEILTEQKVDNLDQQDLFTTKDDLFNDVSQLNDKDDNHKV</sequence>
<keyword evidence="1" id="KW-1133">Transmembrane helix</keyword>
<proteinExistence type="predicted"/>
<keyword evidence="1" id="KW-0472">Membrane</keyword>
<organism evidence="3 4">
    <name type="scientific">Candidatus Komeilibacteria bacterium CG_4_10_14_0_2_um_filter_37_10</name>
    <dbReference type="NCBI Taxonomy" id="1974470"/>
    <lineage>
        <taxon>Bacteria</taxon>
        <taxon>Candidatus Komeiliibacteriota</taxon>
    </lineage>
</organism>
<dbReference type="EMBL" id="PFPO01000061">
    <property type="protein sequence ID" value="PIZ98836.1"/>
    <property type="molecule type" value="Genomic_DNA"/>
</dbReference>
<keyword evidence="2" id="KW-0732">Signal</keyword>
<feature type="chain" id="PRO_5014837948" description="Bacterial Ig-like domain-containing protein" evidence="2">
    <location>
        <begin position="29"/>
        <end position="330"/>
    </location>
</feature>
<gene>
    <name evidence="3" type="ORF">COX77_03335</name>
</gene>
<reference evidence="4" key="1">
    <citation type="submission" date="2017-09" db="EMBL/GenBank/DDBJ databases">
        <title>Depth-based differentiation of microbial function through sediment-hosted aquifers and enrichment of novel symbionts in the deep terrestrial subsurface.</title>
        <authorList>
            <person name="Probst A.J."/>
            <person name="Ladd B."/>
            <person name="Jarett J.K."/>
            <person name="Geller-Mcgrath D.E."/>
            <person name="Sieber C.M.K."/>
            <person name="Emerson J.B."/>
            <person name="Anantharaman K."/>
            <person name="Thomas B.C."/>
            <person name="Malmstrom R."/>
            <person name="Stieglmeier M."/>
            <person name="Klingl A."/>
            <person name="Woyke T."/>
            <person name="Ryan C.M."/>
            <person name="Banfield J.F."/>
        </authorList>
    </citation>
    <scope>NUCLEOTIDE SEQUENCE [LARGE SCALE GENOMIC DNA]</scope>
</reference>
<evidence type="ECO:0000313" key="3">
    <source>
        <dbReference type="EMBL" id="PIZ98836.1"/>
    </source>
</evidence>
<evidence type="ECO:0000313" key="4">
    <source>
        <dbReference type="Proteomes" id="UP000230405"/>
    </source>
</evidence>
<evidence type="ECO:0000256" key="2">
    <source>
        <dbReference type="SAM" id="SignalP"/>
    </source>
</evidence>
<evidence type="ECO:0000256" key="1">
    <source>
        <dbReference type="SAM" id="Phobius"/>
    </source>
</evidence>
<feature type="signal peptide" evidence="2">
    <location>
        <begin position="1"/>
        <end position="28"/>
    </location>
</feature>
<comment type="caution">
    <text evidence="3">The sequence shown here is derived from an EMBL/GenBank/DDBJ whole genome shotgun (WGS) entry which is preliminary data.</text>
</comment>
<evidence type="ECO:0008006" key="5">
    <source>
        <dbReference type="Google" id="ProtNLM"/>
    </source>
</evidence>